<evidence type="ECO:0000256" key="5">
    <source>
        <dbReference type="ARBA" id="ARBA00022836"/>
    </source>
</evidence>
<keyword evidence="7" id="KW-0472">Membrane</keyword>
<dbReference type="KEGG" id="dcr:108210994"/>
<dbReference type="GO" id="GO:0015979">
    <property type="term" value="P:photosynthesis"/>
    <property type="evidence" value="ECO:0007669"/>
    <property type="project" value="UniProtKB-KW"/>
</dbReference>
<proteinExistence type="inferred from homology"/>
<comment type="similarity">
    <text evidence="2">Belongs to the PsaL family.</text>
</comment>
<organism evidence="10 11">
    <name type="scientific">Daucus carota subsp. sativus</name>
    <name type="common">Carrot</name>
    <dbReference type="NCBI Taxonomy" id="79200"/>
    <lineage>
        <taxon>Eukaryota</taxon>
        <taxon>Viridiplantae</taxon>
        <taxon>Streptophyta</taxon>
        <taxon>Embryophyta</taxon>
        <taxon>Tracheophyta</taxon>
        <taxon>Spermatophyta</taxon>
        <taxon>Magnoliopsida</taxon>
        <taxon>eudicotyledons</taxon>
        <taxon>Gunneridae</taxon>
        <taxon>Pentapetalae</taxon>
        <taxon>asterids</taxon>
        <taxon>campanulids</taxon>
        <taxon>Apiales</taxon>
        <taxon>Apiaceae</taxon>
        <taxon>Apioideae</taxon>
        <taxon>Scandiceae</taxon>
        <taxon>Daucinae</taxon>
        <taxon>Daucus</taxon>
        <taxon>Daucus sect. Daucus</taxon>
    </lineage>
</organism>
<reference evidence="10" key="2">
    <citation type="submission" date="2022-03" db="EMBL/GenBank/DDBJ databases">
        <title>Draft title - Genomic analysis of global carrot germplasm unveils the trajectory of domestication and the origin of high carotenoid orange carrot.</title>
        <authorList>
            <person name="Iorizzo M."/>
            <person name="Ellison S."/>
            <person name="Senalik D."/>
            <person name="Macko-Podgorni A."/>
            <person name="Grzebelus D."/>
            <person name="Bostan H."/>
            <person name="Rolling W."/>
            <person name="Curaba J."/>
            <person name="Simon P."/>
        </authorList>
    </citation>
    <scope>NUCLEOTIDE SEQUENCE</scope>
    <source>
        <tissue evidence="10">Leaf</tissue>
    </source>
</reference>
<evidence type="ECO:0000256" key="7">
    <source>
        <dbReference type="ARBA" id="ARBA00023136"/>
    </source>
</evidence>
<evidence type="ECO:0000256" key="8">
    <source>
        <dbReference type="ARBA" id="ARBA00032768"/>
    </source>
</evidence>
<dbReference type="AlphaFoldDB" id="A0A166CIQ3"/>
<evidence type="ECO:0000313" key="10">
    <source>
        <dbReference type="EMBL" id="WOG95097.1"/>
    </source>
</evidence>
<keyword evidence="6" id="KW-1133">Transmembrane helix</keyword>
<dbReference type="OMA" id="FLIGPWV"/>
<dbReference type="Gramene" id="KZN03948">
    <property type="protein sequence ID" value="KZN03948"/>
    <property type="gene ID" value="DCAR_012704"/>
</dbReference>
<reference evidence="10" key="1">
    <citation type="journal article" date="2016" name="Nat. Genet.">
        <title>A high-quality carrot genome assembly provides new insights into carotenoid accumulation and asterid genome evolution.</title>
        <authorList>
            <person name="Iorizzo M."/>
            <person name="Ellison S."/>
            <person name="Senalik D."/>
            <person name="Zeng P."/>
            <person name="Satapoomin P."/>
            <person name="Huang J."/>
            <person name="Bowman M."/>
            <person name="Iovene M."/>
            <person name="Sanseverino W."/>
            <person name="Cavagnaro P."/>
            <person name="Yildiz M."/>
            <person name="Macko-Podgorni A."/>
            <person name="Moranska E."/>
            <person name="Grzebelus E."/>
            <person name="Grzebelus D."/>
            <person name="Ashrafi H."/>
            <person name="Zheng Z."/>
            <person name="Cheng S."/>
            <person name="Spooner D."/>
            <person name="Van Deynze A."/>
            <person name="Simon P."/>
        </authorList>
    </citation>
    <scope>NUCLEOTIDE SEQUENCE</scope>
    <source>
        <tissue evidence="10">Leaf</tissue>
    </source>
</reference>
<evidence type="ECO:0000256" key="2">
    <source>
        <dbReference type="ARBA" id="ARBA00008820"/>
    </source>
</evidence>
<evidence type="ECO:0000256" key="4">
    <source>
        <dbReference type="ARBA" id="ARBA00022692"/>
    </source>
</evidence>
<dbReference type="Pfam" id="PF02605">
    <property type="entry name" value="PsaL"/>
    <property type="match status" value="1"/>
</dbReference>
<dbReference type="Proteomes" id="UP000077755">
    <property type="component" value="Chromosome 3"/>
</dbReference>
<evidence type="ECO:0000256" key="3">
    <source>
        <dbReference type="ARBA" id="ARBA00022531"/>
    </source>
</evidence>
<dbReference type="EMBL" id="CP093345">
    <property type="protein sequence ID" value="WOG95097.1"/>
    <property type="molecule type" value="Genomic_DNA"/>
</dbReference>
<dbReference type="InterPro" id="IPR022980">
    <property type="entry name" value="PSI_suXI"/>
</dbReference>
<keyword evidence="11" id="KW-1185">Reference proteome</keyword>
<dbReference type="PANTHER" id="PTHR34803:SF2">
    <property type="entry name" value="PHOTOSYSTEM I REACTION CENTER SUBUNIT XI, CHLOROPLASTIC"/>
    <property type="match status" value="1"/>
</dbReference>
<dbReference type="FunFam" id="1.20.1240.10:FF:000001">
    <property type="entry name" value="Photosystem I reaction center subunit XI"/>
    <property type="match status" value="1"/>
</dbReference>
<dbReference type="PANTHER" id="PTHR34803">
    <property type="entry name" value="PHOTOSYSTEM I REACTION CENTER SUBUNIT XI, CHLOROPLASTIC"/>
    <property type="match status" value="1"/>
</dbReference>
<gene>
    <name evidence="10" type="ORF">DCAR_0314399</name>
</gene>
<keyword evidence="3" id="KW-0602">Photosynthesis</keyword>
<sequence>MAAATASTMANQLKTSFTSSVTRGLVSPKGLCGAPLRVLPSRRNSAFTVKAVQAEKPTYQVIQPINGDPFIGSLETPVTSSPLIAWYLSNLPAYRTAVNPLLRGVEVGLAHGLLLVGPFVKAGPLRNTEFAGAAGSLAAGGLVTILSICLTMYGIASFKEGEPSIAPALTLTGRKKKPDQLQTADGWAKFTGGFFFGGISGVTWAYFLLYVLDLPYFVK</sequence>
<dbReference type="InterPro" id="IPR036592">
    <property type="entry name" value="PSI_PsaL_sf"/>
</dbReference>
<dbReference type="InterPro" id="IPR003757">
    <property type="entry name" value="PSI_PsaL"/>
</dbReference>
<dbReference type="Gene3D" id="1.20.1240.10">
    <property type="entry name" value="Photosystem I PsaL, reaction centre subunit XI"/>
    <property type="match status" value="1"/>
</dbReference>
<comment type="subcellular location">
    <subcellularLocation>
        <location evidence="1">Membrane</location>
        <topology evidence="1">Multi-pass membrane protein</topology>
    </subcellularLocation>
</comment>
<evidence type="ECO:0000256" key="6">
    <source>
        <dbReference type="ARBA" id="ARBA00022989"/>
    </source>
</evidence>
<dbReference type="GO" id="GO:0009538">
    <property type="term" value="C:photosystem I reaction center"/>
    <property type="evidence" value="ECO:0007669"/>
    <property type="project" value="InterPro"/>
</dbReference>
<dbReference type="SUPFAM" id="SSF81568">
    <property type="entry name" value="Photosystem I reaction center subunit XI, PsaL"/>
    <property type="match status" value="1"/>
</dbReference>
<dbReference type="GO" id="GO:0009535">
    <property type="term" value="C:chloroplast thylakoid membrane"/>
    <property type="evidence" value="ECO:0007669"/>
    <property type="project" value="TreeGrafter"/>
</dbReference>
<protein>
    <recommendedName>
        <fullName evidence="9">Photosystem I reaction center subunit XI, chloroplastic</fullName>
    </recommendedName>
    <alternativeName>
        <fullName evidence="8">PSI subunit V</fullName>
    </alternativeName>
</protein>
<name>A0A166CIQ3_DAUCS</name>
<accession>A0A166CIQ3</accession>
<evidence type="ECO:0000313" key="11">
    <source>
        <dbReference type="Proteomes" id="UP000077755"/>
    </source>
</evidence>
<keyword evidence="4" id="KW-0812">Transmembrane</keyword>
<keyword evidence="5" id="KW-0603">Photosystem I</keyword>
<dbReference type="OrthoDB" id="35506at2759"/>
<evidence type="ECO:0000256" key="9">
    <source>
        <dbReference type="ARBA" id="ARBA00070554"/>
    </source>
</evidence>
<evidence type="ECO:0000256" key="1">
    <source>
        <dbReference type="ARBA" id="ARBA00004141"/>
    </source>
</evidence>